<dbReference type="AlphaFoldDB" id="A0A2I0B8A7"/>
<dbReference type="InterPro" id="IPR050913">
    <property type="entry name" value="AP2/ERF_ERF"/>
</dbReference>
<proteinExistence type="predicted"/>
<dbReference type="EMBL" id="KZ451906">
    <property type="protein sequence ID" value="PKA64020.1"/>
    <property type="molecule type" value="Genomic_DNA"/>
</dbReference>
<dbReference type="PANTHER" id="PTHR31194">
    <property type="entry name" value="SHN SHINE , DNA BINDING / TRANSCRIPTION FACTOR"/>
    <property type="match status" value="1"/>
</dbReference>
<dbReference type="SMART" id="SM00380">
    <property type="entry name" value="AP2"/>
    <property type="match status" value="1"/>
</dbReference>
<dbReference type="STRING" id="1088818.A0A2I0B8A7"/>
<keyword evidence="5" id="KW-0539">Nucleus</keyword>
<feature type="domain" description="AP2/ERF" evidence="7">
    <location>
        <begin position="126"/>
        <end position="170"/>
    </location>
</feature>
<dbReference type="Gene3D" id="3.30.730.10">
    <property type="entry name" value="AP2/ERF domain"/>
    <property type="match status" value="1"/>
</dbReference>
<evidence type="ECO:0000256" key="6">
    <source>
        <dbReference type="SAM" id="MobiDB-lite"/>
    </source>
</evidence>
<dbReference type="InterPro" id="IPR036955">
    <property type="entry name" value="AP2/ERF_dom_sf"/>
</dbReference>
<evidence type="ECO:0000256" key="5">
    <source>
        <dbReference type="ARBA" id="ARBA00023242"/>
    </source>
</evidence>
<dbReference type="PROSITE" id="PS51032">
    <property type="entry name" value="AP2_ERF"/>
    <property type="match status" value="1"/>
</dbReference>
<gene>
    <name evidence="8" type="primary">CRF4</name>
    <name evidence="8" type="ORF">AXF42_Ash005032</name>
</gene>
<comment type="subcellular location">
    <subcellularLocation>
        <location evidence="1">Nucleus</location>
    </subcellularLocation>
</comment>
<keyword evidence="3" id="KW-0238">DNA-binding</keyword>
<dbReference type="GO" id="GO:0005634">
    <property type="term" value="C:nucleus"/>
    <property type="evidence" value="ECO:0007669"/>
    <property type="project" value="UniProtKB-SubCell"/>
</dbReference>
<evidence type="ECO:0000256" key="3">
    <source>
        <dbReference type="ARBA" id="ARBA00023125"/>
    </source>
</evidence>
<dbReference type="GO" id="GO:0003677">
    <property type="term" value="F:DNA binding"/>
    <property type="evidence" value="ECO:0007669"/>
    <property type="project" value="UniProtKB-KW"/>
</dbReference>
<evidence type="ECO:0000259" key="7">
    <source>
        <dbReference type="PROSITE" id="PS51032"/>
    </source>
</evidence>
<keyword evidence="4" id="KW-0804">Transcription</keyword>
<dbReference type="Pfam" id="PF00847">
    <property type="entry name" value="AP2"/>
    <property type="match status" value="1"/>
</dbReference>
<reference evidence="8 9" key="1">
    <citation type="journal article" date="2017" name="Nature">
        <title>The Apostasia genome and the evolution of orchids.</title>
        <authorList>
            <person name="Zhang G.Q."/>
            <person name="Liu K.W."/>
            <person name="Li Z."/>
            <person name="Lohaus R."/>
            <person name="Hsiao Y.Y."/>
            <person name="Niu S.C."/>
            <person name="Wang J.Y."/>
            <person name="Lin Y.C."/>
            <person name="Xu Q."/>
            <person name="Chen L.J."/>
            <person name="Yoshida K."/>
            <person name="Fujiwara S."/>
            <person name="Wang Z.W."/>
            <person name="Zhang Y.Q."/>
            <person name="Mitsuda N."/>
            <person name="Wang M."/>
            <person name="Liu G.H."/>
            <person name="Pecoraro L."/>
            <person name="Huang H.X."/>
            <person name="Xiao X.J."/>
            <person name="Lin M."/>
            <person name="Wu X.Y."/>
            <person name="Wu W.L."/>
            <person name="Chen Y.Y."/>
            <person name="Chang S.B."/>
            <person name="Sakamoto S."/>
            <person name="Ohme-Takagi M."/>
            <person name="Yagi M."/>
            <person name="Zeng S.J."/>
            <person name="Shen C.Y."/>
            <person name="Yeh C.M."/>
            <person name="Luo Y.B."/>
            <person name="Tsai W.C."/>
            <person name="Van de Peer Y."/>
            <person name="Liu Z.J."/>
        </authorList>
    </citation>
    <scope>NUCLEOTIDE SEQUENCE [LARGE SCALE GENOMIC DNA]</scope>
    <source>
        <strain evidence="9">cv. Shenzhen</strain>
        <tissue evidence="8">Stem</tissue>
    </source>
</reference>
<protein>
    <submittedName>
        <fullName evidence="8">Ethylene-responsive transcription factor CRF4</fullName>
    </submittedName>
</protein>
<sequence length="267" mass="29246">MVLMQRFFGFGSKDRLSSLFELLLLLPLLLLVLLHPFQEKMGKPRLRTAKVKPLKKPTRRLFRIVYNDPDATESSGDEGKGSGSGGDVSRPKRKVQEFPFAARPPKNVALASTRIASSSSLSGKRKHRGVRLRPSGRWSAEIWCPVNKERIWLGTFPTESKAVEAYRRAAPRRLQDKKGACCSAGSSGDGFLSTSLPPLDELDPSSLNGQDGGRTGGIETVSLQDAFGLGLDSFFLQGELGGEFWPGSVSLPHEWASTSEIEEIFAN</sequence>
<name>A0A2I0B8A7_9ASPA</name>
<dbReference type="CDD" id="cd00018">
    <property type="entry name" value="AP2"/>
    <property type="match status" value="1"/>
</dbReference>
<dbReference type="OrthoDB" id="1917565at2759"/>
<dbReference type="SUPFAM" id="SSF54171">
    <property type="entry name" value="DNA-binding domain"/>
    <property type="match status" value="1"/>
</dbReference>
<evidence type="ECO:0000313" key="8">
    <source>
        <dbReference type="EMBL" id="PKA64020.1"/>
    </source>
</evidence>
<organism evidence="8 9">
    <name type="scientific">Apostasia shenzhenica</name>
    <dbReference type="NCBI Taxonomy" id="1088818"/>
    <lineage>
        <taxon>Eukaryota</taxon>
        <taxon>Viridiplantae</taxon>
        <taxon>Streptophyta</taxon>
        <taxon>Embryophyta</taxon>
        <taxon>Tracheophyta</taxon>
        <taxon>Spermatophyta</taxon>
        <taxon>Magnoliopsida</taxon>
        <taxon>Liliopsida</taxon>
        <taxon>Asparagales</taxon>
        <taxon>Orchidaceae</taxon>
        <taxon>Apostasioideae</taxon>
        <taxon>Apostasia</taxon>
    </lineage>
</organism>
<feature type="region of interest" description="Disordered" evidence="6">
    <location>
        <begin position="69"/>
        <end position="93"/>
    </location>
</feature>
<dbReference type="PANTHER" id="PTHR31194:SF140">
    <property type="entry name" value="ETHYLENE-RESPONSIVE TRANSCRIPTION FACTOR CRF2"/>
    <property type="match status" value="1"/>
</dbReference>
<dbReference type="InterPro" id="IPR016177">
    <property type="entry name" value="DNA-bd_dom_sf"/>
</dbReference>
<evidence type="ECO:0000256" key="4">
    <source>
        <dbReference type="ARBA" id="ARBA00023163"/>
    </source>
</evidence>
<dbReference type="GO" id="GO:0003700">
    <property type="term" value="F:DNA-binding transcription factor activity"/>
    <property type="evidence" value="ECO:0007669"/>
    <property type="project" value="InterPro"/>
</dbReference>
<accession>A0A2I0B8A7</accession>
<keyword evidence="9" id="KW-1185">Reference proteome</keyword>
<keyword evidence="2" id="KW-0805">Transcription regulation</keyword>
<dbReference type="PRINTS" id="PR00367">
    <property type="entry name" value="ETHRSPELEMNT"/>
</dbReference>
<dbReference type="InterPro" id="IPR001471">
    <property type="entry name" value="AP2/ERF_dom"/>
</dbReference>
<evidence type="ECO:0000256" key="1">
    <source>
        <dbReference type="ARBA" id="ARBA00004123"/>
    </source>
</evidence>
<dbReference type="Proteomes" id="UP000236161">
    <property type="component" value="Unassembled WGS sequence"/>
</dbReference>
<evidence type="ECO:0000313" key="9">
    <source>
        <dbReference type="Proteomes" id="UP000236161"/>
    </source>
</evidence>
<evidence type="ECO:0000256" key="2">
    <source>
        <dbReference type="ARBA" id="ARBA00023015"/>
    </source>
</evidence>